<accession>A0AAN1BLI4</accession>
<dbReference type="EMBL" id="CP020910">
    <property type="protein sequence ID" value="ARQ13459.1"/>
    <property type="molecule type" value="Genomic_DNA"/>
</dbReference>
<dbReference type="InterPro" id="IPR011049">
    <property type="entry name" value="Serralysin-like_metalloprot_C"/>
</dbReference>
<dbReference type="SUPFAM" id="SSF51120">
    <property type="entry name" value="beta-Roll"/>
    <property type="match status" value="1"/>
</dbReference>
<dbReference type="Pfam" id="PF00353">
    <property type="entry name" value="HemolysinCabind"/>
    <property type="match status" value="1"/>
</dbReference>
<dbReference type="RefSeq" id="WP_157131473.1">
    <property type="nucleotide sequence ID" value="NZ_CP020910.1"/>
</dbReference>
<gene>
    <name evidence="1" type="ORF">NXC12_PD00367</name>
</gene>
<name>A0AAN1BLI4_RHIET</name>
<reference evidence="1 2" key="1">
    <citation type="submission" date="2017-04" db="EMBL/GenBank/DDBJ databases">
        <title>Complete genome sequences of Rhizobium genomic linages associated to common bean (phaseolus vulgaris).</title>
        <authorList>
            <person name="Santamaria R.I."/>
            <person name="Bustos P."/>
            <person name="Perez-Carrascal O."/>
            <person name="Martinez-Flores I."/>
            <person name="Juarez S."/>
            <person name="Lozano L."/>
            <person name="Miranda F."/>
            <person name="Vinuesa P."/>
            <person name="Martinez-Romero E."/>
            <person name="Cevallos M.A."/>
            <person name="Romero D."/>
            <person name="Davila G."/>
            <person name="Gonzalez V."/>
        </authorList>
    </citation>
    <scope>NUCLEOTIDE SEQUENCE [LARGE SCALE GENOMIC DNA]</scope>
    <source>
        <strain evidence="1 2">NXC12</strain>
        <plasmid evidence="2">pretnxc12d</plasmid>
    </source>
</reference>
<sequence>MGQFEIWEKFIQGSDDPDTLIGSDGDDLLWDYGGNDWIDGRARACRVNLTKM</sequence>
<protein>
    <submittedName>
        <fullName evidence="1">Uncharacterized protein</fullName>
    </submittedName>
</protein>
<dbReference type="Gene3D" id="2.150.10.10">
    <property type="entry name" value="Serralysin-like metalloprotease, C-terminal"/>
    <property type="match status" value="1"/>
</dbReference>
<dbReference type="GO" id="GO:0005509">
    <property type="term" value="F:calcium ion binding"/>
    <property type="evidence" value="ECO:0007669"/>
    <property type="project" value="InterPro"/>
</dbReference>
<keyword evidence="1" id="KW-0614">Plasmid</keyword>
<proteinExistence type="predicted"/>
<dbReference type="InterPro" id="IPR001343">
    <property type="entry name" value="Hemolysn_Ca-bd"/>
</dbReference>
<evidence type="ECO:0000313" key="2">
    <source>
        <dbReference type="Proteomes" id="UP000194159"/>
    </source>
</evidence>
<organism evidence="1 2">
    <name type="scientific">Rhizobium etli</name>
    <dbReference type="NCBI Taxonomy" id="29449"/>
    <lineage>
        <taxon>Bacteria</taxon>
        <taxon>Pseudomonadati</taxon>
        <taxon>Pseudomonadota</taxon>
        <taxon>Alphaproteobacteria</taxon>
        <taxon>Hyphomicrobiales</taxon>
        <taxon>Rhizobiaceae</taxon>
        <taxon>Rhizobium/Agrobacterium group</taxon>
        <taxon>Rhizobium</taxon>
    </lineage>
</organism>
<geneLocation type="plasmid" evidence="2">
    <name>pretnxc12d</name>
</geneLocation>
<dbReference type="AlphaFoldDB" id="A0AAN1BLI4"/>
<evidence type="ECO:0000313" key="1">
    <source>
        <dbReference type="EMBL" id="ARQ13459.1"/>
    </source>
</evidence>
<dbReference type="Proteomes" id="UP000194159">
    <property type="component" value="Plasmid pRetNXC12d"/>
</dbReference>